<name>A0A0F7ZSR9_9HYPO</name>
<dbReference type="Proteomes" id="UP000054481">
    <property type="component" value="Unassembled WGS sequence"/>
</dbReference>
<organism evidence="1 2">
    <name type="scientific">Hirsutella minnesotensis 3608</name>
    <dbReference type="NCBI Taxonomy" id="1043627"/>
    <lineage>
        <taxon>Eukaryota</taxon>
        <taxon>Fungi</taxon>
        <taxon>Dikarya</taxon>
        <taxon>Ascomycota</taxon>
        <taxon>Pezizomycotina</taxon>
        <taxon>Sordariomycetes</taxon>
        <taxon>Hypocreomycetidae</taxon>
        <taxon>Hypocreales</taxon>
        <taxon>Ophiocordycipitaceae</taxon>
        <taxon>Hirsutella</taxon>
    </lineage>
</organism>
<accession>A0A0F7ZSR9</accession>
<evidence type="ECO:0000313" key="1">
    <source>
        <dbReference type="EMBL" id="KJZ71843.1"/>
    </source>
</evidence>
<dbReference type="AlphaFoldDB" id="A0A0F7ZSR9"/>
<evidence type="ECO:0000313" key="2">
    <source>
        <dbReference type="Proteomes" id="UP000054481"/>
    </source>
</evidence>
<gene>
    <name evidence="1" type="ORF">HIM_08771</name>
</gene>
<proteinExistence type="predicted"/>
<dbReference type="EMBL" id="KQ030559">
    <property type="protein sequence ID" value="KJZ71843.1"/>
    <property type="molecule type" value="Genomic_DNA"/>
</dbReference>
<keyword evidence="2" id="KW-1185">Reference proteome</keyword>
<protein>
    <submittedName>
        <fullName evidence="1">Uncharacterized protein</fullName>
    </submittedName>
</protein>
<reference evidence="1 2" key="1">
    <citation type="journal article" date="2014" name="Genome Biol. Evol.">
        <title>Comparative genomics and transcriptomics analyses reveal divergent lifestyle features of nematode endoparasitic fungus Hirsutella minnesotensis.</title>
        <authorList>
            <person name="Lai Y."/>
            <person name="Liu K."/>
            <person name="Zhang X."/>
            <person name="Zhang X."/>
            <person name="Li K."/>
            <person name="Wang N."/>
            <person name="Shu C."/>
            <person name="Wu Y."/>
            <person name="Wang C."/>
            <person name="Bushley K.E."/>
            <person name="Xiang M."/>
            <person name="Liu X."/>
        </authorList>
    </citation>
    <scope>NUCLEOTIDE SEQUENCE [LARGE SCALE GENOMIC DNA]</scope>
    <source>
        <strain evidence="1 2">3608</strain>
    </source>
</reference>
<sequence>MPSGSELQFTKSPDYKLSRYKDLGATAAQDIPETSKRRFWLIIAPSCGVGSLGKRDAICVLADEVDLKKSKGAGKRLTRKQLDQKRHAKRVLSSLLHNHEL</sequence>